<proteinExistence type="predicted"/>
<evidence type="ECO:0000313" key="1">
    <source>
        <dbReference type="EMBL" id="KAH7039631.1"/>
    </source>
</evidence>
<comment type="caution">
    <text evidence="1">The sequence shown here is derived from an EMBL/GenBank/DDBJ whole genome shotgun (WGS) entry which is preliminary data.</text>
</comment>
<reference evidence="1" key="1">
    <citation type="journal article" date="2021" name="Nat. Commun.">
        <title>Genetic determinants of endophytism in the Arabidopsis root mycobiome.</title>
        <authorList>
            <person name="Mesny F."/>
            <person name="Miyauchi S."/>
            <person name="Thiergart T."/>
            <person name="Pickel B."/>
            <person name="Atanasova L."/>
            <person name="Karlsson M."/>
            <person name="Huettel B."/>
            <person name="Barry K.W."/>
            <person name="Haridas S."/>
            <person name="Chen C."/>
            <person name="Bauer D."/>
            <person name="Andreopoulos W."/>
            <person name="Pangilinan J."/>
            <person name="LaButti K."/>
            <person name="Riley R."/>
            <person name="Lipzen A."/>
            <person name="Clum A."/>
            <person name="Drula E."/>
            <person name="Henrissat B."/>
            <person name="Kohler A."/>
            <person name="Grigoriev I.V."/>
            <person name="Martin F.M."/>
            <person name="Hacquard S."/>
        </authorList>
    </citation>
    <scope>NUCLEOTIDE SEQUENCE</scope>
    <source>
        <strain evidence="1">MPI-CAGE-CH-0230</strain>
    </source>
</reference>
<dbReference type="Proteomes" id="UP000756346">
    <property type="component" value="Unassembled WGS sequence"/>
</dbReference>
<name>A0A9P8YI22_9PEZI</name>
<dbReference type="GeneID" id="70181621"/>
<keyword evidence="2" id="KW-1185">Reference proteome</keyword>
<evidence type="ECO:0000313" key="2">
    <source>
        <dbReference type="Proteomes" id="UP000756346"/>
    </source>
</evidence>
<protein>
    <submittedName>
        <fullName evidence="1">Uncharacterized protein</fullName>
    </submittedName>
</protein>
<dbReference type="AlphaFoldDB" id="A0A9P8YI22"/>
<dbReference type="EMBL" id="JAGTJQ010000001">
    <property type="protein sequence ID" value="KAH7039631.1"/>
    <property type="molecule type" value="Genomic_DNA"/>
</dbReference>
<accession>A0A9P8YI22</accession>
<organism evidence="1 2">
    <name type="scientific">Microdochium trichocladiopsis</name>
    <dbReference type="NCBI Taxonomy" id="1682393"/>
    <lineage>
        <taxon>Eukaryota</taxon>
        <taxon>Fungi</taxon>
        <taxon>Dikarya</taxon>
        <taxon>Ascomycota</taxon>
        <taxon>Pezizomycotina</taxon>
        <taxon>Sordariomycetes</taxon>
        <taxon>Xylariomycetidae</taxon>
        <taxon>Xylariales</taxon>
        <taxon>Microdochiaceae</taxon>
        <taxon>Microdochium</taxon>
    </lineage>
</organism>
<sequence>MHSSLTDLFQDGGLGSLQWCSSRFQPQLRQRSESTRAFHGGSIVGHFHHLIVCMVKGAVA</sequence>
<dbReference type="RefSeq" id="XP_046017686.1">
    <property type="nucleotide sequence ID" value="XM_046152075.1"/>
</dbReference>
<gene>
    <name evidence="1" type="ORF">B0I36DRAFT_308999</name>
</gene>